<keyword evidence="2" id="KW-1185">Reference proteome</keyword>
<accession>A0AAD8EHA3</accession>
<sequence>AATAALVEKQSREMLELINEKRSEYMMAESLYLDEGDGYTEDVLLPYPSQAPVPAPPALSKFEVYNDPVEFADIDQIAISVAQEDQKTFTDLVRQLVGRCGSDIEKARLYCMIVTNIFHIINQSDNLRIEFTFNIYSREERPAKMLIALTRRLMYR</sequence>
<comment type="caution">
    <text evidence="1">The sequence shown here is derived from an EMBL/GenBank/DDBJ whole genome shotgun (WGS) entry which is preliminary data.</text>
</comment>
<feature type="non-terminal residue" evidence="1">
    <location>
        <position position="156"/>
    </location>
</feature>
<dbReference type="PANTHER" id="PTHR47020:SF1">
    <property type="entry name" value="HILLARIN"/>
    <property type="match status" value="1"/>
</dbReference>
<dbReference type="InterPro" id="IPR053041">
    <property type="entry name" value="Transglut-like_Superfamily_Mod"/>
</dbReference>
<name>A0AAD8EHA3_DIPPU</name>
<dbReference type="Proteomes" id="UP001233999">
    <property type="component" value="Unassembled WGS sequence"/>
</dbReference>
<evidence type="ECO:0000313" key="1">
    <source>
        <dbReference type="EMBL" id="KAJ9590278.1"/>
    </source>
</evidence>
<organism evidence="1 2">
    <name type="scientific">Diploptera punctata</name>
    <name type="common">Pacific beetle cockroach</name>
    <dbReference type="NCBI Taxonomy" id="6984"/>
    <lineage>
        <taxon>Eukaryota</taxon>
        <taxon>Metazoa</taxon>
        <taxon>Ecdysozoa</taxon>
        <taxon>Arthropoda</taxon>
        <taxon>Hexapoda</taxon>
        <taxon>Insecta</taxon>
        <taxon>Pterygota</taxon>
        <taxon>Neoptera</taxon>
        <taxon>Polyneoptera</taxon>
        <taxon>Dictyoptera</taxon>
        <taxon>Blattodea</taxon>
        <taxon>Blaberoidea</taxon>
        <taxon>Blaberidae</taxon>
        <taxon>Diplopterinae</taxon>
        <taxon>Diploptera</taxon>
    </lineage>
</organism>
<dbReference type="AlphaFoldDB" id="A0AAD8EHA3"/>
<feature type="non-terminal residue" evidence="1">
    <location>
        <position position="1"/>
    </location>
</feature>
<gene>
    <name evidence="1" type="ORF">L9F63_027884</name>
</gene>
<evidence type="ECO:0000313" key="2">
    <source>
        <dbReference type="Proteomes" id="UP001233999"/>
    </source>
</evidence>
<dbReference type="PANTHER" id="PTHR47020">
    <property type="entry name" value="HILLARIN"/>
    <property type="match status" value="1"/>
</dbReference>
<dbReference type="EMBL" id="JASPKZ010004491">
    <property type="protein sequence ID" value="KAJ9590278.1"/>
    <property type="molecule type" value="Genomic_DNA"/>
</dbReference>
<reference evidence="1" key="1">
    <citation type="journal article" date="2023" name="IScience">
        <title>Live-bearing cockroach genome reveals convergent evolutionary mechanisms linked to viviparity in insects and beyond.</title>
        <authorList>
            <person name="Fouks B."/>
            <person name="Harrison M.C."/>
            <person name="Mikhailova A.A."/>
            <person name="Marchal E."/>
            <person name="English S."/>
            <person name="Carruthers M."/>
            <person name="Jennings E.C."/>
            <person name="Chiamaka E.L."/>
            <person name="Frigard R.A."/>
            <person name="Pippel M."/>
            <person name="Attardo G.M."/>
            <person name="Benoit J.B."/>
            <person name="Bornberg-Bauer E."/>
            <person name="Tobe S.S."/>
        </authorList>
    </citation>
    <scope>NUCLEOTIDE SEQUENCE</scope>
    <source>
        <strain evidence="1">Stay&amp;Tobe</strain>
    </source>
</reference>
<reference evidence="1" key="2">
    <citation type="submission" date="2023-05" db="EMBL/GenBank/DDBJ databases">
        <authorList>
            <person name="Fouks B."/>
        </authorList>
    </citation>
    <scope>NUCLEOTIDE SEQUENCE</scope>
    <source>
        <strain evidence="1">Stay&amp;Tobe</strain>
        <tissue evidence="1">Testes</tissue>
    </source>
</reference>
<protein>
    <submittedName>
        <fullName evidence="1">Uncharacterized protein</fullName>
    </submittedName>
</protein>
<proteinExistence type="predicted"/>